<feature type="compositionally biased region" description="Low complexity" evidence="1">
    <location>
        <begin position="12"/>
        <end position="23"/>
    </location>
</feature>
<name>A0A916L8J3_MYCTX</name>
<evidence type="ECO:0000256" key="2">
    <source>
        <dbReference type="SAM" id="Phobius"/>
    </source>
</evidence>
<evidence type="ECO:0000256" key="1">
    <source>
        <dbReference type="SAM" id="MobiDB-lite"/>
    </source>
</evidence>
<sequence length="134" mass="13866">MSGCSTPASNRSSVVLPAPLSPSMTTREPRSMAKSTPVKTSSEPYVLPRPLATSGVRPHAAGVGNLIRATLSATRSSSSAAIIRSARRNMFWAATALVALAPNLAACARSAAALRSALARSRMRRCSSVARAST</sequence>
<evidence type="ECO:0000313" key="4">
    <source>
        <dbReference type="Proteomes" id="UP000039021"/>
    </source>
</evidence>
<evidence type="ECO:0000313" key="3">
    <source>
        <dbReference type="EMBL" id="COX10590.1"/>
    </source>
</evidence>
<keyword evidence="2" id="KW-1133">Transmembrane helix</keyword>
<comment type="caution">
    <text evidence="3">The sequence shown here is derived from an EMBL/GenBank/DDBJ whole genome shotgun (WGS) entry which is preliminary data.</text>
</comment>
<dbReference type="AlphaFoldDB" id="A0A916L8J3"/>
<dbReference type="EMBL" id="CSBK01000215">
    <property type="protein sequence ID" value="COX10590.1"/>
    <property type="molecule type" value="Genomic_DNA"/>
</dbReference>
<dbReference type="Proteomes" id="UP000039021">
    <property type="component" value="Unassembled WGS sequence"/>
</dbReference>
<reference evidence="4" key="1">
    <citation type="submission" date="2015-03" db="EMBL/GenBank/DDBJ databases">
        <authorList>
            <consortium name="Pathogen Informatics"/>
        </authorList>
    </citation>
    <scope>NUCLEOTIDE SEQUENCE [LARGE SCALE GENOMIC DNA]</scope>
    <source>
        <strain evidence="4">N09902308</strain>
    </source>
</reference>
<protein>
    <submittedName>
        <fullName evidence="3">Uncharacterized protein</fullName>
    </submittedName>
</protein>
<feature type="region of interest" description="Disordered" evidence="1">
    <location>
        <begin position="1"/>
        <end position="46"/>
    </location>
</feature>
<accession>A0A916L8J3</accession>
<feature type="compositionally biased region" description="Polar residues" evidence="1">
    <location>
        <begin position="33"/>
        <end position="43"/>
    </location>
</feature>
<proteinExistence type="predicted"/>
<keyword evidence="2" id="KW-0472">Membrane</keyword>
<keyword evidence="2" id="KW-0812">Transmembrane</keyword>
<organism evidence="3 4">
    <name type="scientific">Mycobacterium tuberculosis</name>
    <dbReference type="NCBI Taxonomy" id="1773"/>
    <lineage>
        <taxon>Bacteria</taxon>
        <taxon>Bacillati</taxon>
        <taxon>Actinomycetota</taxon>
        <taxon>Actinomycetes</taxon>
        <taxon>Mycobacteriales</taxon>
        <taxon>Mycobacteriaceae</taxon>
        <taxon>Mycobacterium</taxon>
        <taxon>Mycobacterium tuberculosis complex</taxon>
    </lineage>
</organism>
<gene>
    <name evidence="3" type="ORF">ERS007739_00688</name>
</gene>
<feature type="transmembrane region" description="Helical" evidence="2">
    <location>
        <begin position="90"/>
        <end position="114"/>
    </location>
</feature>
<feature type="compositionally biased region" description="Polar residues" evidence="1">
    <location>
        <begin position="1"/>
        <end position="11"/>
    </location>
</feature>